<dbReference type="Gene3D" id="2.60.40.150">
    <property type="entry name" value="C2 domain"/>
    <property type="match status" value="1"/>
</dbReference>
<feature type="region of interest" description="Disordered" evidence="1">
    <location>
        <begin position="276"/>
        <end position="301"/>
    </location>
</feature>
<reference evidence="5" key="1">
    <citation type="submission" date="2016-11" db="UniProtKB">
        <authorList>
            <consortium name="WormBaseParasite"/>
        </authorList>
    </citation>
    <scope>IDENTIFICATION</scope>
</reference>
<keyword evidence="2" id="KW-0732">Signal</keyword>
<dbReference type="SMART" id="SM00239">
    <property type="entry name" value="C2"/>
    <property type="match status" value="1"/>
</dbReference>
<feature type="domain" description="C2" evidence="3">
    <location>
        <begin position="373"/>
        <end position="493"/>
    </location>
</feature>
<organism evidence="4 5">
    <name type="scientific">Macrostomum lignano</name>
    <dbReference type="NCBI Taxonomy" id="282301"/>
    <lineage>
        <taxon>Eukaryota</taxon>
        <taxon>Metazoa</taxon>
        <taxon>Spiralia</taxon>
        <taxon>Lophotrochozoa</taxon>
        <taxon>Platyhelminthes</taxon>
        <taxon>Rhabditophora</taxon>
        <taxon>Macrostomorpha</taxon>
        <taxon>Macrostomida</taxon>
        <taxon>Macrostomidae</taxon>
        <taxon>Macrostomum</taxon>
    </lineage>
</organism>
<dbReference type="GO" id="GO:0005509">
    <property type="term" value="F:calcium ion binding"/>
    <property type="evidence" value="ECO:0007669"/>
    <property type="project" value="TreeGrafter"/>
</dbReference>
<evidence type="ECO:0000313" key="4">
    <source>
        <dbReference type="Proteomes" id="UP000095280"/>
    </source>
</evidence>
<dbReference type="InterPro" id="IPR035892">
    <property type="entry name" value="C2_domain_sf"/>
</dbReference>
<dbReference type="Proteomes" id="UP000095280">
    <property type="component" value="Unplaced"/>
</dbReference>
<dbReference type="Pfam" id="PF00168">
    <property type="entry name" value="C2"/>
    <property type="match status" value="1"/>
</dbReference>
<dbReference type="GO" id="GO:0070382">
    <property type="term" value="C:exocytic vesicle"/>
    <property type="evidence" value="ECO:0007669"/>
    <property type="project" value="TreeGrafter"/>
</dbReference>
<dbReference type="GO" id="GO:0001786">
    <property type="term" value="F:phosphatidylserine binding"/>
    <property type="evidence" value="ECO:0007669"/>
    <property type="project" value="TreeGrafter"/>
</dbReference>
<name>A0A1I8FL86_9PLAT</name>
<feature type="compositionally biased region" description="Basic residues" evidence="1">
    <location>
        <begin position="151"/>
        <end position="170"/>
    </location>
</feature>
<evidence type="ECO:0000256" key="1">
    <source>
        <dbReference type="SAM" id="MobiDB-lite"/>
    </source>
</evidence>
<dbReference type="GO" id="GO:0017156">
    <property type="term" value="P:calcium-ion regulated exocytosis"/>
    <property type="evidence" value="ECO:0007669"/>
    <property type="project" value="TreeGrafter"/>
</dbReference>
<dbReference type="PANTHER" id="PTHR10024:SF234">
    <property type="entry name" value="SYNAPTOTAGMIN-15-RELATED"/>
    <property type="match status" value="1"/>
</dbReference>
<dbReference type="SUPFAM" id="SSF49562">
    <property type="entry name" value="C2 domain (Calcium/lipid-binding domain, CaLB)"/>
    <property type="match status" value="1"/>
</dbReference>
<protein>
    <submittedName>
        <fullName evidence="5">C2 domain-containing protein</fullName>
    </submittedName>
</protein>
<dbReference type="WBParaSite" id="maker-unitig_37647-snap-gene-0.2-mRNA-1">
    <property type="protein sequence ID" value="maker-unitig_37647-snap-gene-0.2-mRNA-1"/>
    <property type="gene ID" value="maker-unitig_37647-snap-gene-0.2"/>
</dbReference>
<evidence type="ECO:0000313" key="5">
    <source>
        <dbReference type="WBParaSite" id="maker-unitig_37647-snap-gene-0.2-mRNA-1"/>
    </source>
</evidence>
<dbReference type="InterPro" id="IPR000008">
    <property type="entry name" value="C2_dom"/>
</dbReference>
<feature type="region of interest" description="Disordered" evidence="1">
    <location>
        <begin position="149"/>
        <end position="170"/>
    </location>
</feature>
<dbReference type="AlphaFoldDB" id="A0A1I8FL86"/>
<feature type="chain" id="PRO_5009318745" evidence="2">
    <location>
        <begin position="18"/>
        <end position="493"/>
    </location>
</feature>
<dbReference type="PROSITE" id="PS50004">
    <property type="entry name" value="C2"/>
    <property type="match status" value="1"/>
</dbReference>
<keyword evidence="4" id="KW-1185">Reference proteome</keyword>
<dbReference type="GO" id="GO:0000149">
    <property type="term" value="F:SNARE binding"/>
    <property type="evidence" value="ECO:0007669"/>
    <property type="project" value="TreeGrafter"/>
</dbReference>
<feature type="signal peptide" evidence="2">
    <location>
        <begin position="1"/>
        <end position="17"/>
    </location>
</feature>
<dbReference type="GO" id="GO:0005544">
    <property type="term" value="F:calcium-dependent phospholipid binding"/>
    <property type="evidence" value="ECO:0007669"/>
    <property type="project" value="TreeGrafter"/>
</dbReference>
<dbReference type="PANTHER" id="PTHR10024">
    <property type="entry name" value="SYNAPTOTAGMIN"/>
    <property type="match status" value="1"/>
</dbReference>
<sequence>MPFLMLFMCAFVAYIARRSRKHYQRHKSRLLQNLLELNRCTVAAMPQKTSGHHGPGAVSHRRAVPQLRLPAAGRLLLPVVPVGRWICLNRGRQTVASFADSRTLGPDDSVQPINEATAAAADAASETSASRWRIERSTTNLTTVDGVAAAARRRRGGARRRRRRRRRYGRVRGLSAGGRALVGLQQRGTTSSEASMQSNRHGWALLAARRATDDQEDVGLLTLIGRSISWHFDGSSSGGDGRAGAMPASLLQMAKSNTMSGFRSIGSTVRQLQPAAENVSECDAQQRSRRRASAAQGGDNVGGGAAVGWWRLVRSQLDNAEEVRARLITVSAINCNEKSVLPWAVKSRALGQLDPTLYFNEGADELYEQPPGHVGRLWFVLNYSKDAEQLTVTVAKARNLRPSNGGGSGSGRETTQAADCYVAGGERRVHTTSVKRKTSSPNFDEKFYFRLTVCQIDRQRRHRPVGFTDYALGDLLSFGKDCRIFRDLEPAQF</sequence>
<evidence type="ECO:0000259" key="3">
    <source>
        <dbReference type="PROSITE" id="PS50004"/>
    </source>
</evidence>
<proteinExistence type="predicted"/>
<evidence type="ECO:0000256" key="2">
    <source>
        <dbReference type="SAM" id="SignalP"/>
    </source>
</evidence>
<accession>A0A1I8FL86</accession>
<dbReference type="GO" id="GO:0030276">
    <property type="term" value="F:clathrin binding"/>
    <property type="evidence" value="ECO:0007669"/>
    <property type="project" value="TreeGrafter"/>
</dbReference>
<dbReference type="GO" id="GO:0005886">
    <property type="term" value="C:plasma membrane"/>
    <property type="evidence" value="ECO:0007669"/>
    <property type="project" value="TreeGrafter"/>
</dbReference>